<accession>A0A2M6XU46</accession>
<dbReference type="AlphaFoldDB" id="A0A2M6XU46"/>
<name>A0A2M6XU46_9BACT</name>
<dbReference type="Proteomes" id="UP000229784">
    <property type="component" value="Unassembled WGS sequence"/>
</dbReference>
<evidence type="ECO:0000313" key="2">
    <source>
        <dbReference type="Proteomes" id="UP000229784"/>
    </source>
</evidence>
<dbReference type="EMBL" id="PEXQ01000066">
    <property type="protein sequence ID" value="PIU14447.1"/>
    <property type="molecule type" value="Genomic_DNA"/>
</dbReference>
<sequence>MFELVAFLPRKEKEQEKLFAFHGEKAKTMGFFICPSCGKKRWECDLKADKNICRHCYDGE</sequence>
<protein>
    <submittedName>
        <fullName evidence="1">Uncharacterized protein</fullName>
    </submittedName>
</protein>
<organism evidence="1 2">
    <name type="scientific">bacterium (Candidatus Gribaldobacteria) CG08_land_8_20_14_0_20_39_15</name>
    <dbReference type="NCBI Taxonomy" id="2014273"/>
    <lineage>
        <taxon>Bacteria</taxon>
        <taxon>Candidatus Gribaldobacteria</taxon>
    </lineage>
</organism>
<evidence type="ECO:0000313" key="1">
    <source>
        <dbReference type="EMBL" id="PIU14447.1"/>
    </source>
</evidence>
<proteinExistence type="predicted"/>
<comment type="caution">
    <text evidence="1">The sequence shown here is derived from an EMBL/GenBank/DDBJ whole genome shotgun (WGS) entry which is preliminary data.</text>
</comment>
<gene>
    <name evidence="1" type="ORF">COT20_02690</name>
</gene>
<reference evidence="2" key="1">
    <citation type="submission" date="2017-09" db="EMBL/GenBank/DDBJ databases">
        <title>Depth-based differentiation of microbial function through sediment-hosted aquifers and enrichment of novel symbionts in the deep terrestrial subsurface.</title>
        <authorList>
            <person name="Probst A.J."/>
            <person name="Ladd B."/>
            <person name="Jarett J.K."/>
            <person name="Geller-Mcgrath D.E."/>
            <person name="Sieber C.M.K."/>
            <person name="Emerson J.B."/>
            <person name="Anantharaman K."/>
            <person name="Thomas B.C."/>
            <person name="Malmstrom R."/>
            <person name="Stieglmeier M."/>
            <person name="Klingl A."/>
            <person name="Woyke T."/>
            <person name="Ryan C.M."/>
            <person name="Banfield J.F."/>
        </authorList>
    </citation>
    <scope>NUCLEOTIDE SEQUENCE [LARGE SCALE GENOMIC DNA]</scope>
</reference>